<protein>
    <submittedName>
        <fullName evidence="1">ArsC family protein</fullName>
    </submittedName>
</protein>
<proteinExistence type="predicted"/>
<dbReference type="Gene3D" id="3.40.30.10">
    <property type="entry name" value="Glutaredoxin"/>
    <property type="match status" value="1"/>
</dbReference>
<dbReference type="InterPro" id="IPR006660">
    <property type="entry name" value="Arsenate_reductase-like"/>
</dbReference>
<organism evidence="1">
    <name type="scientific">mine drainage metagenome</name>
    <dbReference type="NCBI Taxonomy" id="410659"/>
    <lineage>
        <taxon>unclassified sequences</taxon>
        <taxon>metagenomes</taxon>
        <taxon>ecological metagenomes</taxon>
    </lineage>
</organism>
<accession>A0A1J5RS06</accession>
<evidence type="ECO:0000313" key="1">
    <source>
        <dbReference type="EMBL" id="OIQ90837.1"/>
    </source>
</evidence>
<dbReference type="PROSITE" id="PS51353">
    <property type="entry name" value="ARSC"/>
    <property type="match status" value="1"/>
</dbReference>
<dbReference type="AlphaFoldDB" id="A0A1J5RS06"/>
<dbReference type="NCBIfam" id="TIGR01616">
    <property type="entry name" value="nitro_assoc"/>
    <property type="match status" value="1"/>
</dbReference>
<dbReference type="EMBL" id="MLJW01000278">
    <property type="protein sequence ID" value="OIQ90837.1"/>
    <property type="molecule type" value="Genomic_DNA"/>
</dbReference>
<gene>
    <name evidence="1" type="ORF">GALL_272380</name>
</gene>
<comment type="caution">
    <text evidence="1">The sequence shown here is derived from an EMBL/GenBank/DDBJ whole genome shotgun (WGS) entry which is preliminary data.</text>
</comment>
<dbReference type="PANTHER" id="PTHR30041">
    <property type="entry name" value="ARSENATE REDUCTASE"/>
    <property type="match status" value="1"/>
</dbReference>
<reference evidence="1" key="1">
    <citation type="submission" date="2016-10" db="EMBL/GenBank/DDBJ databases">
        <title>Sequence of Gallionella enrichment culture.</title>
        <authorList>
            <person name="Poehlein A."/>
            <person name="Muehling M."/>
            <person name="Daniel R."/>
        </authorList>
    </citation>
    <scope>NUCLEOTIDE SEQUENCE</scope>
</reference>
<sequence length="145" mass="15882">MAQVIFYEKPGCSGNRRQKRRLLGSGHSLEVRDLLAEAWTPQRLRPFFGALPVLEWFNISAPPVRDGEILPQRLSEAEALALMCANPLLIRRPLMQVADQCRCGFDEAEVAAWIGLAPGTAVADGCDHPAGKPCLPLSALRSPPR</sequence>
<dbReference type="SUPFAM" id="SSF52833">
    <property type="entry name" value="Thioredoxin-like"/>
    <property type="match status" value="1"/>
</dbReference>
<dbReference type="Pfam" id="PF03960">
    <property type="entry name" value="ArsC"/>
    <property type="match status" value="1"/>
</dbReference>
<name>A0A1J5RS06_9ZZZZ</name>
<dbReference type="InterPro" id="IPR006503">
    <property type="entry name" value="Nase-assoc"/>
</dbReference>
<dbReference type="InterPro" id="IPR036249">
    <property type="entry name" value="Thioredoxin-like_sf"/>
</dbReference>
<dbReference type="PANTHER" id="PTHR30041:SF8">
    <property type="entry name" value="PROTEIN YFFB"/>
    <property type="match status" value="1"/>
</dbReference>